<dbReference type="Pfam" id="PF10264">
    <property type="entry name" value="WHD_Storkhead"/>
    <property type="match status" value="1"/>
</dbReference>
<dbReference type="AlphaFoldDB" id="A0A8B7YPQ6"/>
<organism evidence="3 4">
    <name type="scientific">Acanthaster planci</name>
    <name type="common">Crown-of-thorns starfish</name>
    <dbReference type="NCBI Taxonomy" id="133434"/>
    <lineage>
        <taxon>Eukaryota</taxon>
        <taxon>Metazoa</taxon>
        <taxon>Echinodermata</taxon>
        <taxon>Eleutherozoa</taxon>
        <taxon>Asterozoa</taxon>
        <taxon>Asteroidea</taxon>
        <taxon>Valvatacea</taxon>
        <taxon>Valvatida</taxon>
        <taxon>Acanthasteridae</taxon>
        <taxon>Acanthaster</taxon>
    </lineage>
</organism>
<feature type="compositionally biased region" description="Polar residues" evidence="1">
    <location>
        <begin position="619"/>
        <end position="636"/>
    </location>
</feature>
<dbReference type="PANTHER" id="PTHR22437">
    <property type="entry name" value="WINGED HELIX DOMAIN-CONTAINING PROTEIN"/>
    <property type="match status" value="1"/>
</dbReference>
<feature type="compositionally biased region" description="Low complexity" evidence="1">
    <location>
        <begin position="419"/>
        <end position="429"/>
    </location>
</feature>
<feature type="compositionally biased region" description="Polar residues" evidence="1">
    <location>
        <begin position="939"/>
        <end position="958"/>
    </location>
</feature>
<dbReference type="OMA" id="DIHDPFF"/>
<dbReference type="GO" id="GO:0000977">
    <property type="term" value="F:RNA polymerase II transcription regulatory region sequence-specific DNA binding"/>
    <property type="evidence" value="ECO:0007669"/>
    <property type="project" value="TreeGrafter"/>
</dbReference>
<dbReference type="GO" id="GO:0005737">
    <property type="term" value="C:cytoplasm"/>
    <property type="evidence" value="ECO:0007669"/>
    <property type="project" value="TreeGrafter"/>
</dbReference>
<dbReference type="OrthoDB" id="10020110at2759"/>
<feature type="region of interest" description="Disordered" evidence="1">
    <location>
        <begin position="600"/>
        <end position="641"/>
    </location>
</feature>
<dbReference type="KEGG" id="aplc:110981387"/>
<evidence type="ECO:0000259" key="2">
    <source>
        <dbReference type="Pfam" id="PF10264"/>
    </source>
</evidence>
<dbReference type="InterPro" id="IPR019391">
    <property type="entry name" value="Storkhead-box_WHD"/>
</dbReference>
<evidence type="ECO:0000256" key="1">
    <source>
        <dbReference type="SAM" id="MobiDB-lite"/>
    </source>
</evidence>
<name>A0A8B7YPQ6_ACAPL</name>
<proteinExistence type="predicted"/>
<dbReference type="Proteomes" id="UP000694845">
    <property type="component" value="Unplaced"/>
</dbReference>
<feature type="compositionally biased region" description="Polar residues" evidence="1">
    <location>
        <begin position="912"/>
        <end position="929"/>
    </location>
</feature>
<sequence length="975" mass="109857">MSQKSVKPERKSPKNVVLSPGCLALALSPLQIKKDTDSESLKSHHHHHRKVGKELFRDFQRENKHSFWNKPLAESVKEVAFLGFLEPWVLLIRGSEKELDCLREAYARRVLKPPKNFTIANLGDVGSVEMAPIQQHQFIPLTEVLCLIISEMNKRKLTATPDSIRDKLAECYSKMPVPNPEIILKSLNHLMMERKIEQNGNSRGYTIVGLDKLPPESPSGDELEVVMAKPKAKPAPSSQEDRVYLVYKDGALTRHTLPASSNMVDKSTQTVRTRSDSSSPRPVSYPANTNMSTIYEKSHTIGTSSPSKQRNVEAEASPLQRSHSMRERRSPAKRNNFDRTSSMRARTGEIDTGYFTSDSEAKQSCFGRLLGKSAKKKAIMQSSITHQTFSAQFPPSDIHDPFFNYAHWLGKSPQKVALNSVASSSPKNSSSKDKTKSGSGASPSNGTGTSAKKEGSRKGHSSHKDVNHYHVEHGRLTQTAKMLQQKYQDKAQESMPESEQEFLKPTQLYDDKFRTKVVSQQIQSVKTTKKNDKVKNYFTSIQSNKPQQMTPFEGISTDDQNDSEMELQRRNELAAEKRRQKLEQLKERRQARIFTAHRSMKESEMTDPMDYPSAGMEQPASSLGHPTSPGGSNANDMETPEPIRRQVMVMKRTENVEVKRAELSPTSGPFPAILQTPKNYNGYRQSEPQTNYNEPTEHEQYYRDEEIDNYMREEQRKQLMDNMEDPMCSPQRDTSGFVLYSQHQGRDVIADCREGTSQMTMAVNPRSMSQHLDYMDNERPPPPPPIRFNSQSDRSPGHQPPVHSVQPSQVMMQNPMGMHPAYPPQIPVHQRLESLSSSTGDSGFNSPRSSLAQSHNNNSSPIDHMASYDPLHNRHSATSGIPVLIKPIPRQTQNDLDNQNLDSGSRMIKSTSNPTHLHSTFSEQPNSADLSVKRKFKSSDTVDANSDTSEKTVYSSISRRSRLERPKSFEVIGTV</sequence>
<feature type="region of interest" description="Disordered" evidence="1">
    <location>
        <begin position="833"/>
        <end position="869"/>
    </location>
</feature>
<gene>
    <name evidence="4" type="primary">LOC110981387</name>
</gene>
<keyword evidence="3" id="KW-1185">Reference proteome</keyword>
<dbReference type="PANTHER" id="PTHR22437:SF0">
    <property type="entry name" value="FI21431P1"/>
    <property type="match status" value="1"/>
</dbReference>
<feature type="compositionally biased region" description="Polar residues" evidence="1">
    <location>
        <begin position="258"/>
        <end position="309"/>
    </location>
</feature>
<dbReference type="GeneID" id="110981387"/>
<feature type="region of interest" description="Disordered" evidence="1">
    <location>
        <begin position="258"/>
        <end position="349"/>
    </location>
</feature>
<evidence type="ECO:0000313" key="4">
    <source>
        <dbReference type="RefSeq" id="XP_022094657.1"/>
    </source>
</evidence>
<feature type="compositionally biased region" description="Polar residues" evidence="1">
    <location>
        <begin position="833"/>
        <end position="861"/>
    </location>
</feature>
<dbReference type="RefSeq" id="XP_022094657.1">
    <property type="nucleotide sequence ID" value="XM_022238965.1"/>
</dbReference>
<feature type="domain" description="Winged helix Storkhead-box1" evidence="2">
    <location>
        <begin position="130"/>
        <end position="208"/>
    </location>
</feature>
<dbReference type="InterPro" id="IPR040126">
    <property type="entry name" value="STOX1/2"/>
</dbReference>
<feature type="region of interest" description="Disordered" evidence="1">
    <location>
        <begin position="772"/>
        <end position="805"/>
    </location>
</feature>
<accession>A0A8B7YPQ6</accession>
<feature type="region of interest" description="Disordered" evidence="1">
    <location>
        <begin position="419"/>
        <end position="471"/>
    </location>
</feature>
<dbReference type="GO" id="GO:0006357">
    <property type="term" value="P:regulation of transcription by RNA polymerase II"/>
    <property type="evidence" value="ECO:0007669"/>
    <property type="project" value="InterPro"/>
</dbReference>
<dbReference type="GO" id="GO:0005634">
    <property type="term" value="C:nucleus"/>
    <property type="evidence" value="ECO:0007669"/>
    <property type="project" value="TreeGrafter"/>
</dbReference>
<feature type="compositionally biased region" description="Basic and acidic residues" evidence="1">
    <location>
        <begin position="451"/>
        <end position="471"/>
    </location>
</feature>
<evidence type="ECO:0000313" key="3">
    <source>
        <dbReference type="Proteomes" id="UP000694845"/>
    </source>
</evidence>
<reference evidence="4" key="1">
    <citation type="submission" date="2025-08" db="UniProtKB">
        <authorList>
            <consortium name="RefSeq"/>
        </authorList>
    </citation>
    <scope>IDENTIFICATION</scope>
</reference>
<feature type="region of interest" description="Disordered" evidence="1">
    <location>
        <begin position="912"/>
        <end position="960"/>
    </location>
</feature>
<protein>
    <submittedName>
        <fullName evidence="4">Uncharacterized protein LOC110981387</fullName>
    </submittedName>
</protein>